<dbReference type="PANTHER" id="PTHR11548:SF9">
    <property type="entry name" value="THYMIDYLATE SYNTHASE"/>
    <property type="match status" value="1"/>
</dbReference>
<dbReference type="Pfam" id="PF00303">
    <property type="entry name" value="Thymidylat_synt"/>
    <property type="match status" value="1"/>
</dbReference>
<dbReference type="SUPFAM" id="SSF55831">
    <property type="entry name" value="Thymidylate synthase/dCMP hydroxymethylase"/>
    <property type="match status" value="1"/>
</dbReference>
<dbReference type="EMBL" id="BMNE01000001">
    <property type="protein sequence ID" value="GGN65859.1"/>
    <property type="molecule type" value="Genomic_DNA"/>
</dbReference>
<gene>
    <name evidence="5" type="ORF">GCM10011610_00130</name>
</gene>
<sequence>MIVLTADNANTLFTSACHAVTNFGEPVSPRGMATTEILGAHLRLTQPRRRFVDVPPLRLLNPAFAVAEALWILSGSDEDWIFQYNRALTRYADDGVLRGAYGPRMRRWNGIDQLDRTRQLLQQDPDSRQAVIQLYDPQRDTRGHRDVPCTLGYRFYLRRGRLHMHTTMRSQDLWLGFPYDIFTNTLIQELLAGWLGAELGEYHHHIDSLHLYAEHASAAAQLAHDPDPSPVMPEVSIPWNTADQVLRNTITEPRTRGLTGTWSAFAQMLASYRAWTTGDRHHARTLLADTDDELARALQRWYDHLSSLATEQGAHAS</sequence>
<feature type="domain" description="Thymidylate synthase/dCMP hydroxymethylase" evidence="4">
    <location>
        <begin position="14"/>
        <end position="232"/>
    </location>
</feature>
<proteinExistence type="predicted"/>
<keyword evidence="6" id="KW-1185">Reference proteome</keyword>
<evidence type="ECO:0000259" key="4">
    <source>
        <dbReference type="Pfam" id="PF00303"/>
    </source>
</evidence>
<dbReference type="CDD" id="cd00351">
    <property type="entry name" value="TS_Pyrimidine_HMase"/>
    <property type="match status" value="1"/>
</dbReference>
<dbReference type="Proteomes" id="UP000658127">
    <property type="component" value="Unassembled WGS sequence"/>
</dbReference>
<dbReference type="InterPro" id="IPR023451">
    <property type="entry name" value="Thymidate_synth/dCMP_Mease_dom"/>
</dbReference>
<keyword evidence="3" id="KW-0808">Transferase</keyword>
<dbReference type="InterPro" id="IPR045097">
    <property type="entry name" value="Thymidate_synth/dCMP_Mease"/>
</dbReference>
<dbReference type="EC" id="2.1.1.45" evidence="1"/>
<reference evidence="6" key="1">
    <citation type="journal article" date="2019" name="Int. J. Syst. Evol. Microbiol.">
        <title>The Global Catalogue of Microorganisms (GCM) 10K type strain sequencing project: providing services to taxonomists for standard genome sequencing and annotation.</title>
        <authorList>
            <consortium name="The Broad Institute Genomics Platform"/>
            <consortium name="The Broad Institute Genome Sequencing Center for Infectious Disease"/>
            <person name="Wu L."/>
            <person name="Ma J."/>
        </authorList>
    </citation>
    <scope>NUCLEOTIDE SEQUENCE [LARGE SCALE GENOMIC DNA]</scope>
    <source>
        <strain evidence="6">CGMCC 4.7329</strain>
    </source>
</reference>
<organism evidence="5 6">
    <name type="scientific">Nocardia rhizosphaerihabitans</name>
    <dbReference type="NCBI Taxonomy" id="1691570"/>
    <lineage>
        <taxon>Bacteria</taxon>
        <taxon>Bacillati</taxon>
        <taxon>Actinomycetota</taxon>
        <taxon>Actinomycetes</taxon>
        <taxon>Mycobacteriales</taxon>
        <taxon>Nocardiaceae</taxon>
        <taxon>Nocardia</taxon>
    </lineage>
</organism>
<evidence type="ECO:0000313" key="5">
    <source>
        <dbReference type="EMBL" id="GGN65859.1"/>
    </source>
</evidence>
<comment type="caution">
    <text evidence="5">The sequence shown here is derived from an EMBL/GenBank/DDBJ whole genome shotgun (WGS) entry which is preliminary data.</text>
</comment>
<dbReference type="PRINTS" id="PR00108">
    <property type="entry name" value="THYMDSNTHASE"/>
</dbReference>
<name>A0ABQ2K2C6_9NOCA</name>
<accession>A0ABQ2K2C6</accession>
<dbReference type="InterPro" id="IPR000398">
    <property type="entry name" value="Thymidylate_synthase"/>
</dbReference>
<protein>
    <recommendedName>
        <fullName evidence="1">thymidylate synthase</fullName>
        <ecNumber evidence="1">2.1.1.45</ecNumber>
    </recommendedName>
</protein>
<evidence type="ECO:0000256" key="2">
    <source>
        <dbReference type="ARBA" id="ARBA00022603"/>
    </source>
</evidence>
<evidence type="ECO:0000256" key="3">
    <source>
        <dbReference type="ARBA" id="ARBA00022679"/>
    </source>
</evidence>
<dbReference type="Gene3D" id="3.30.572.10">
    <property type="entry name" value="Thymidylate synthase/dCMP hydroxymethylase domain"/>
    <property type="match status" value="1"/>
</dbReference>
<evidence type="ECO:0000313" key="6">
    <source>
        <dbReference type="Proteomes" id="UP000658127"/>
    </source>
</evidence>
<evidence type="ECO:0000256" key="1">
    <source>
        <dbReference type="ARBA" id="ARBA00011947"/>
    </source>
</evidence>
<dbReference type="PANTHER" id="PTHR11548">
    <property type="entry name" value="THYMIDYLATE SYNTHASE 1"/>
    <property type="match status" value="1"/>
</dbReference>
<dbReference type="InterPro" id="IPR036926">
    <property type="entry name" value="Thymidate_synth/dCMP_Mease_sf"/>
</dbReference>
<keyword evidence="2" id="KW-0489">Methyltransferase</keyword>
<dbReference type="RefSeq" id="WP_189022462.1">
    <property type="nucleotide sequence ID" value="NZ_BMNE01000001.1"/>
</dbReference>